<feature type="compositionally biased region" description="Basic and acidic residues" evidence="1">
    <location>
        <begin position="247"/>
        <end position="276"/>
    </location>
</feature>
<feature type="compositionally biased region" description="Basic and acidic residues" evidence="1">
    <location>
        <begin position="169"/>
        <end position="192"/>
    </location>
</feature>
<dbReference type="EMBL" id="JBDFQZ010000006">
    <property type="protein sequence ID" value="KAK9715726.1"/>
    <property type="molecule type" value="Genomic_DNA"/>
</dbReference>
<dbReference type="Proteomes" id="UP001443914">
    <property type="component" value="Unassembled WGS sequence"/>
</dbReference>
<evidence type="ECO:0000313" key="2">
    <source>
        <dbReference type="EMBL" id="KAK9715726.1"/>
    </source>
</evidence>
<proteinExistence type="predicted"/>
<feature type="compositionally biased region" description="Basic and acidic residues" evidence="1">
    <location>
        <begin position="76"/>
        <end position="87"/>
    </location>
</feature>
<protein>
    <submittedName>
        <fullName evidence="2">Uncharacterized protein</fullName>
    </submittedName>
</protein>
<gene>
    <name evidence="2" type="ORF">RND81_06G185500</name>
</gene>
<accession>A0AAW1K7U5</accession>
<keyword evidence="3" id="KW-1185">Reference proteome</keyword>
<evidence type="ECO:0000256" key="1">
    <source>
        <dbReference type="SAM" id="MobiDB-lite"/>
    </source>
</evidence>
<feature type="compositionally biased region" description="Polar residues" evidence="1">
    <location>
        <begin position="28"/>
        <end position="40"/>
    </location>
</feature>
<organism evidence="2 3">
    <name type="scientific">Saponaria officinalis</name>
    <name type="common">Common soapwort</name>
    <name type="synonym">Lychnis saponaria</name>
    <dbReference type="NCBI Taxonomy" id="3572"/>
    <lineage>
        <taxon>Eukaryota</taxon>
        <taxon>Viridiplantae</taxon>
        <taxon>Streptophyta</taxon>
        <taxon>Embryophyta</taxon>
        <taxon>Tracheophyta</taxon>
        <taxon>Spermatophyta</taxon>
        <taxon>Magnoliopsida</taxon>
        <taxon>eudicotyledons</taxon>
        <taxon>Gunneridae</taxon>
        <taxon>Pentapetalae</taxon>
        <taxon>Caryophyllales</taxon>
        <taxon>Caryophyllaceae</taxon>
        <taxon>Caryophylleae</taxon>
        <taxon>Saponaria</taxon>
    </lineage>
</organism>
<name>A0AAW1K7U5_SAPOF</name>
<feature type="region of interest" description="Disordered" evidence="1">
    <location>
        <begin position="1"/>
        <end position="87"/>
    </location>
</feature>
<feature type="region of interest" description="Disordered" evidence="1">
    <location>
        <begin position="105"/>
        <end position="140"/>
    </location>
</feature>
<dbReference type="AlphaFoldDB" id="A0AAW1K7U5"/>
<feature type="region of interest" description="Disordered" evidence="1">
    <location>
        <begin position="237"/>
        <end position="276"/>
    </location>
</feature>
<reference evidence="2" key="1">
    <citation type="submission" date="2024-03" db="EMBL/GenBank/DDBJ databases">
        <title>WGS assembly of Saponaria officinalis var. Norfolk2.</title>
        <authorList>
            <person name="Jenkins J."/>
            <person name="Shu S."/>
            <person name="Grimwood J."/>
            <person name="Barry K."/>
            <person name="Goodstein D."/>
            <person name="Schmutz J."/>
            <person name="Leebens-Mack J."/>
            <person name="Osbourn A."/>
        </authorList>
    </citation>
    <scope>NUCLEOTIDE SEQUENCE [LARGE SCALE GENOMIC DNA]</scope>
    <source>
        <strain evidence="2">JIC</strain>
    </source>
</reference>
<feature type="compositionally biased region" description="Polar residues" evidence="1">
    <location>
        <begin position="113"/>
        <end position="127"/>
    </location>
</feature>
<evidence type="ECO:0000313" key="3">
    <source>
        <dbReference type="Proteomes" id="UP001443914"/>
    </source>
</evidence>
<comment type="caution">
    <text evidence="2">The sequence shown here is derived from an EMBL/GenBank/DDBJ whole genome shotgun (WGS) entry which is preliminary data.</text>
</comment>
<feature type="region of interest" description="Disordered" evidence="1">
    <location>
        <begin position="169"/>
        <end position="225"/>
    </location>
</feature>
<sequence length="306" mass="33962">MAEQPSSGNEEKDMTKSGSFTKFLGSPSRDNSMKKTSSNPLSKLLFRRKSSSSRKGEDNGGEPSSPEVGENEANNEQEKDHGLIEEVKEVVDTVETAFHDLIHRKKKDAPSLEPTTNDAAISIQSKDVSGETSKESKHHFLGKVKGEFEKAKEGIKEDYDKAKEEIKAILHKGKSNDHDHDHQEQLLDHTKPDGMISTNDPKKKKSSSSSSSSSSDDEVKAPTLAQRLQEEVVAVISTIDQKKNRKPSQEEAGKVIKEDETENRKPSQEEGKVIKEEGVKKKEDNCMTSLAQGLQNWCSWGSKKED</sequence>